<evidence type="ECO:0000313" key="6">
    <source>
        <dbReference type="Proteomes" id="UP000036700"/>
    </source>
</evidence>
<dbReference type="InterPro" id="IPR032789">
    <property type="entry name" value="T2SS-T3SS_pil_N"/>
</dbReference>
<accession>A0A0U4D1K8</accession>
<dbReference type="PANTHER" id="PTHR30332:SF17">
    <property type="entry name" value="TYPE IV PILIATION SYSTEM PROTEIN DR_0774-RELATED"/>
    <property type="match status" value="1"/>
</dbReference>
<feature type="compositionally biased region" description="Basic and acidic residues" evidence="2">
    <location>
        <begin position="221"/>
        <end position="239"/>
    </location>
</feature>
<feature type="region of interest" description="Disordered" evidence="2">
    <location>
        <begin position="221"/>
        <end position="249"/>
    </location>
</feature>
<dbReference type="RefSeq" id="WP_052892675.1">
    <property type="nucleotide sequence ID" value="NZ_CP011568.3"/>
</dbReference>
<evidence type="ECO:0000259" key="4">
    <source>
        <dbReference type="Pfam" id="PF13629"/>
    </source>
</evidence>
<organism evidence="5 6">
    <name type="scientific">Pandoraea thiooxydans</name>
    <dbReference type="NCBI Taxonomy" id="445709"/>
    <lineage>
        <taxon>Bacteria</taxon>
        <taxon>Pseudomonadati</taxon>
        <taxon>Pseudomonadota</taxon>
        <taxon>Betaproteobacteria</taxon>
        <taxon>Burkholderiales</taxon>
        <taxon>Burkholderiaceae</taxon>
        <taxon>Pandoraea</taxon>
    </lineage>
</organism>
<dbReference type="EMBL" id="CP011568">
    <property type="protein sequence ID" value="ALX34790.1"/>
    <property type="molecule type" value="Genomic_DNA"/>
</dbReference>
<evidence type="ECO:0000256" key="2">
    <source>
        <dbReference type="SAM" id="MobiDB-lite"/>
    </source>
</evidence>
<evidence type="ECO:0000256" key="1">
    <source>
        <dbReference type="RuleBase" id="RU004003"/>
    </source>
</evidence>
<dbReference type="PANTHER" id="PTHR30332">
    <property type="entry name" value="PROBABLE GENERAL SECRETION PATHWAY PROTEIN D"/>
    <property type="match status" value="1"/>
</dbReference>
<feature type="compositionally biased region" description="Pro residues" evidence="2">
    <location>
        <begin position="533"/>
        <end position="547"/>
    </location>
</feature>
<gene>
    <name evidence="5" type="ORF">ABW99_10740</name>
</gene>
<dbReference type="GO" id="GO:0015627">
    <property type="term" value="C:type II protein secretion system complex"/>
    <property type="evidence" value="ECO:0007669"/>
    <property type="project" value="TreeGrafter"/>
</dbReference>
<dbReference type="GO" id="GO:0009306">
    <property type="term" value="P:protein secretion"/>
    <property type="evidence" value="ECO:0007669"/>
    <property type="project" value="InterPro"/>
</dbReference>
<dbReference type="Pfam" id="PF00263">
    <property type="entry name" value="Secretin"/>
    <property type="match status" value="1"/>
</dbReference>
<dbReference type="AlphaFoldDB" id="A0A0U4D1K8"/>
<feature type="compositionally biased region" description="Low complexity" evidence="2">
    <location>
        <begin position="548"/>
        <end position="561"/>
    </location>
</feature>
<evidence type="ECO:0000259" key="3">
    <source>
        <dbReference type="Pfam" id="PF00263"/>
    </source>
</evidence>
<sequence length="630" mass="65055">MDRIDHLRWGREANDRQAERRTGWPVVAACMALCAGFAATQAVAQTLAMAAAEPSQRMEVVRPGQVQVTVGLPRAPARPVSLKGPNCVGELREHTQVSVPVGKSTIVTLPEAVRNRTVGNPQVLQAMQVSPRELYLLGMSLGSTNMIVQGRSGACSVIDVEVGADPAGVQAALARLMPEEKDIHVSAAADSLVLAGTVSDALAAQRVVEIASAFVRREAPDVPRDSCRKGNDCQSKNEQKAPAPPPNGDNVRIVNMLSIGAPQQVMLEVKVAEVSKTLIDQLGASANINGALGSWNFGLLADFLSGATSLISATKNNHLPLNLNLDAEKRDGLVKILAEPNLMAISGQTASFLAGGKVFIPVPQSNGTGGSTITLQEEQFGVALKFTPTVLSGGRINLQVAPEVSELSSTGVTLTAPNISGSTILPLITTRRASTTVQLRDGQSFAIGGLIKNNVTSNVNGLPGLGEVPVLGALFRSTNFQQDKTELMFVVTPHLAKPLGTNYRLPTDTFGQTNTPGVLLMGDMEGKKAPGAAPAPAPAQAPAPGRPAVPAAPATVPATPAAVPPEPATQVVPLLPAPAVAPSSTQQQVPPGTAGPTTGPTTGQAAARQDIAQVSRPPGVVGPNGGRSLP</sequence>
<evidence type="ECO:0000313" key="5">
    <source>
        <dbReference type="EMBL" id="ALX34790.1"/>
    </source>
</evidence>
<feature type="domain" description="Type II/III secretion system secretin-like" evidence="3">
    <location>
        <begin position="329"/>
        <end position="495"/>
    </location>
</feature>
<dbReference type="Proteomes" id="UP000036700">
    <property type="component" value="Chromosome"/>
</dbReference>
<dbReference type="InterPro" id="IPR004846">
    <property type="entry name" value="T2SS/T3SS_dom"/>
</dbReference>
<protein>
    <submittedName>
        <fullName evidence="5">Secretin</fullName>
    </submittedName>
</protein>
<proteinExistence type="inferred from homology"/>
<dbReference type="STRING" id="445709.ABW99_10740"/>
<comment type="similarity">
    <text evidence="1">Belongs to the bacterial secretin family.</text>
</comment>
<dbReference type="InterPro" id="IPR001775">
    <property type="entry name" value="GspD/PilQ"/>
</dbReference>
<dbReference type="OrthoDB" id="9775455at2"/>
<feature type="region of interest" description="Disordered" evidence="2">
    <location>
        <begin position="580"/>
        <end position="630"/>
    </location>
</feature>
<feature type="region of interest" description="Disordered" evidence="2">
    <location>
        <begin position="520"/>
        <end position="568"/>
    </location>
</feature>
<reference evidence="6" key="1">
    <citation type="submission" date="2015-06" db="EMBL/GenBank/DDBJ databases">
        <authorList>
            <person name="Hoefler B.C."/>
            <person name="Straight P.D."/>
        </authorList>
    </citation>
    <scope>NUCLEOTIDE SEQUENCE [LARGE SCALE GENOMIC DNA]</scope>
    <source>
        <strain evidence="6">DSM 25325</strain>
    </source>
</reference>
<dbReference type="InterPro" id="IPR050810">
    <property type="entry name" value="Bact_Secretion_Sys_Channel"/>
</dbReference>
<dbReference type="KEGG" id="ptx:ABW99_10740"/>
<feature type="compositionally biased region" description="Low complexity" evidence="2">
    <location>
        <begin position="614"/>
        <end position="630"/>
    </location>
</feature>
<feature type="domain" description="Pilus formation protein N-terminal" evidence="4">
    <location>
        <begin position="94"/>
        <end position="162"/>
    </location>
</feature>
<dbReference type="PRINTS" id="PR00811">
    <property type="entry name" value="BCTERIALGSPD"/>
</dbReference>
<dbReference type="Pfam" id="PF13629">
    <property type="entry name" value="T2SS-T3SS_pil_N"/>
    <property type="match status" value="1"/>
</dbReference>
<keyword evidence="6" id="KW-1185">Reference proteome</keyword>
<feature type="compositionally biased region" description="Low complexity" evidence="2">
    <location>
        <begin position="580"/>
        <end position="607"/>
    </location>
</feature>
<name>A0A0U4D1K8_9BURK</name>